<protein>
    <recommendedName>
        <fullName evidence="4">Letm1 RBD domain-containing protein</fullName>
    </recommendedName>
</protein>
<keyword evidence="3" id="KW-1185">Reference proteome</keyword>
<reference evidence="2 3" key="1">
    <citation type="submission" date="2020-09" db="EMBL/GenBank/DDBJ databases">
        <title>De no assembly of potato wild relative species, Solanum commersonii.</title>
        <authorList>
            <person name="Cho K."/>
        </authorList>
    </citation>
    <scope>NUCLEOTIDE SEQUENCE [LARGE SCALE GENOMIC DNA]</scope>
    <source>
        <strain evidence="2">LZ3.2</strain>
        <tissue evidence="2">Leaf</tissue>
    </source>
</reference>
<dbReference type="GO" id="GO:0005743">
    <property type="term" value="C:mitochondrial inner membrane"/>
    <property type="evidence" value="ECO:0007669"/>
    <property type="project" value="InterPro"/>
</dbReference>
<dbReference type="EMBL" id="JACXVP010000006">
    <property type="protein sequence ID" value="KAG5601990.1"/>
    <property type="molecule type" value="Genomic_DNA"/>
</dbReference>
<sequence length="766" mass="85936">GLGGSWLELNPKLDLGIQLPNIKFQIYFSLYLDGFAFKYTLFTPIHFLLSFFVAFSMASLFALRISSLHNQEIVRSWNLAKSGTKKLCSSNINVNEQSFGCVKYIVLQGHLSGSLSQKIPVNCIPSEALGSVAATGNPDQNIIMVDSSIVSSHRDEMDFSRVNCLVWVLHESARSFSVAVQTLELVKNRPELAMAWVGVDVHAWHKSIAYQVAIYALFKAAIEVEVFLSRKRSNNVSSVHEILSPITDFLGERIESQLNLRHPKLVQWFRTLELPRIAGMFIPLFKKWSVDYAGSGVAGNILAISCCTAVRKLGSGRVSCPLFSASVEDALVELMNLSHRLVSIDKLHYLATEAGFEEDFLIHFGRKVLPSNNIEDVEFWIGLVQRKLSNAFHRENVIADKHNFHDKVQENSLATLGLFAYLGRETRLFLSEMGVKDLDEQTRDFLSYLECGSLLMHPEFSTLSEYQLFMEVVANEIGWLDFYAESASKFCVKRRSKQHPIQAEQEIILYTVLTVCYDVIAGFAHYNNSAQQPLDAKLLDFLLQSQSLLSVCLEDYWAAYDRTGEVQKFADRSASDPAASLFSKGGMGSSIILDVKEKPIHQYRSRSKQTTSSAVMDPVTLVESECSTAPKPMHENLLRKSMTKLISASVDFWMGTALLFTDVSDALELLIKQLKGRQLTKRERKKMKRTLGDIATLVPITILMLIPVSAVGHAAMLAAIKKYVPSLIPSPFSFERLDLMKQLKRTKKKEVQARSSIDNPSSKVVE</sequence>
<proteinExistence type="predicted"/>
<dbReference type="AlphaFoldDB" id="A0A9J5YSW3"/>
<gene>
    <name evidence="2" type="ORF">H5410_033360</name>
</gene>
<dbReference type="GO" id="GO:0030003">
    <property type="term" value="P:intracellular monoatomic cation homeostasis"/>
    <property type="evidence" value="ECO:0007669"/>
    <property type="project" value="TreeGrafter"/>
</dbReference>
<evidence type="ECO:0008006" key="4">
    <source>
        <dbReference type="Google" id="ProtNLM"/>
    </source>
</evidence>
<dbReference type="OrthoDB" id="275278at2759"/>
<evidence type="ECO:0000313" key="2">
    <source>
        <dbReference type="EMBL" id="KAG5601990.1"/>
    </source>
</evidence>
<keyword evidence="1" id="KW-0472">Membrane</keyword>
<comment type="caution">
    <text evidence="2">The sequence shown here is derived from an EMBL/GenBank/DDBJ whole genome shotgun (WGS) entry which is preliminary data.</text>
</comment>
<dbReference type="PANTHER" id="PTHR14009">
    <property type="entry name" value="LEUCINE ZIPPER-EF-HAND CONTAINING TRANSMEMBRANE PROTEIN"/>
    <property type="match status" value="1"/>
</dbReference>
<organism evidence="2 3">
    <name type="scientific">Solanum commersonii</name>
    <name type="common">Commerson's wild potato</name>
    <name type="synonym">Commerson's nightshade</name>
    <dbReference type="NCBI Taxonomy" id="4109"/>
    <lineage>
        <taxon>Eukaryota</taxon>
        <taxon>Viridiplantae</taxon>
        <taxon>Streptophyta</taxon>
        <taxon>Embryophyta</taxon>
        <taxon>Tracheophyta</taxon>
        <taxon>Spermatophyta</taxon>
        <taxon>Magnoliopsida</taxon>
        <taxon>eudicotyledons</taxon>
        <taxon>Gunneridae</taxon>
        <taxon>Pentapetalae</taxon>
        <taxon>asterids</taxon>
        <taxon>lamiids</taxon>
        <taxon>Solanales</taxon>
        <taxon>Solanaceae</taxon>
        <taxon>Solanoideae</taxon>
        <taxon>Solaneae</taxon>
        <taxon>Solanum</taxon>
    </lineage>
</organism>
<dbReference type="Proteomes" id="UP000824120">
    <property type="component" value="Chromosome 6"/>
</dbReference>
<keyword evidence="1" id="KW-0812">Transmembrane</keyword>
<evidence type="ECO:0000256" key="1">
    <source>
        <dbReference type="SAM" id="Phobius"/>
    </source>
</evidence>
<feature type="transmembrane region" description="Helical" evidence="1">
    <location>
        <begin position="691"/>
        <end position="720"/>
    </location>
</feature>
<accession>A0A9J5YSW3</accession>
<dbReference type="PANTHER" id="PTHR14009:SF34">
    <property type="entry name" value="LETM1 RBD DOMAIN-CONTAINING PROTEIN"/>
    <property type="match status" value="1"/>
</dbReference>
<dbReference type="InterPro" id="IPR044202">
    <property type="entry name" value="LETM1/MDM38-like"/>
</dbReference>
<feature type="non-terminal residue" evidence="2">
    <location>
        <position position="1"/>
    </location>
</feature>
<evidence type="ECO:0000313" key="3">
    <source>
        <dbReference type="Proteomes" id="UP000824120"/>
    </source>
</evidence>
<name>A0A9J5YSW3_SOLCO</name>
<keyword evidence="1" id="KW-1133">Transmembrane helix</keyword>
<feature type="transmembrane region" description="Helical" evidence="1">
    <location>
        <begin position="41"/>
        <end position="63"/>
    </location>
</feature>